<dbReference type="SUPFAM" id="SSF57863">
    <property type="entry name" value="ArfGap/RecO-like zinc finger"/>
    <property type="match status" value="1"/>
</dbReference>
<keyword evidence="4 7" id="KW-0233">DNA recombination</keyword>
<dbReference type="Gene3D" id="2.40.50.140">
    <property type="entry name" value="Nucleic acid-binding proteins"/>
    <property type="match status" value="1"/>
</dbReference>
<evidence type="ECO:0000256" key="3">
    <source>
        <dbReference type="ARBA" id="ARBA00022763"/>
    </source>
</evidence>
<dbReference type="Gene3D" id="1.20.1440.120">
    <property type="entry name" value="Recombination protein O, C-terminal domain"/>
    <property type="match status" value="1"/>
</dbReference>
<evidence type="ECO:0000256" key="6">
    <source>
        <dbReference type="ARBA" id="ARBA00033409"/>
    </source>
</evidence>
<dbReference type="InterPro" id="IPR022572">
    <property type="entry name" value="DNA_rep/recomb_RecO_N"/>
</dbReference>
<dbReference type="GO" id="GO:0006302">
    <property type="term" value="P:double-strand break repair"/>
    <property type="evidence" value="ECO:0007669"/>
    <property type="project" value="TreeGrafter"/>
</dbReference>
<dbReference type="EMBL" id="CACRUQ010000031">
    <property type="protein sequence ID" value="VYU50439.1"/>
    <property type="molecule type" value="Genomic_DNA"/>
</dbReference>
<organism evidence="9">
    <name type="scientific">[Ruminococcus] torques</name>
    <dbReference type="NCBI Taxonomy" id="33039"/>
    <lineage>
        <taxon>Bacteria</taxon>
        <taxon>Bacillati</taxon>
        <taxon>Bacillota</taxon>
        <taxon>Clostridia</taxon>
        <taxon>Lachnospirales</taxon>
        <taxon>Lachnospiraceae</taxon>
        <taxon>Mediterraneibacter</taxon>
    </lineage>
</organism>
<accession>A0A6N3FEX3</accession>
<dbReference type="AlphaFoldDB" id="A0A6N3FEX3"/>
<proteinExistence type="inferred from homology"/>
<evidence type="ECO:0000256" key="2">
    <source>
        <dbReference type="ARBA" id="ARBA00021310"/>
    </source>
</evidence>
<evidence type="ECO:0000256" key="4">
    <source>
        <dbReference type="ARBA" id="ARBA00023172"/>
    </source>
</evidence>
<dbReference type="PANTHER" id="PTHR33991:SF1">
    <property type="entry name" value="DNA REPAIR PROTEIN RECO"/>
    <property type="match status" value="1"/>
</dbReference>
<dbReference type="PANTHER" id="PTHR33991">
    <property type="entry name" value="DNA REPAIR PROTEIN RECO"/>
    <property type="match status" value="1"/>
</dbReference>
<comment type="similarity">
    <text evidence="1 7">Belongs to the RecO family.</text>
</comment>
<evidence type="ECO:0000259" key="8">
    <source>
        <dbReference type="Pfam" id="PF11967"/>
    </source>
</evidence>
<dbReference type="GO" id="GO:0006310">
    <property type="term" value="P:DNA recombination"/>
    <property type="evidence" value="ECO:0007669"/>
    <property type="project" value="UniProtKB-UniRule"/>
</dbReference>
<protein>
    <recommendedName>
        <fullName evidence="2 7">DNA repair protein RecO</fullName>
    </recommendedName>
    <alternativeName>
        <fullName evidence="6 7">Recombination protein O</fullName>
    </alternativeName>
</protein>
<dbReference type="InterPro" id="IPR037278">
    <property type="entry name" value="ARFGAP/RecO"/>
</dbReference>
<dbReference type="InterPro" id="IPR003717">
    <property type="entry name" value="RecO"/>
</dbReference>
<comment type="function">
    <text evidence="7">Involved in DNA repair and RecF pathway recombination.</text>
</comment>
<sequence length="311" mass="35865">MKAQRNFFNLDFGKTLLEPLLVFTREIGYIRRYWKCVARSIRRHRSCGLCLQYLYKCSRKKVTFIVNQIVLTGMVLSVAPVGEYDRRVVILTKEQGKISAFAKGSRRPNSPLVGAVNPFTFGEFTMYEGRSSYTIQSVNVSNYFSELRADVVGAYYGFYFLEVANYYARERNDERELLKLLYQTMRALTNPHLPNQLIRYIFELKVLTINGQGPQVFQCVQCGDRTRAAVFSAAKGGLVCNECDGEVRDGMFLDGSTLYTMQYIESSTIEKLYTFNVKPEVLEKFGRVMGRLMKMYVDKEFKSLEILETLL</sequence>
<dbReference type="SUPFAM" id="SSF50249">
    <property type="entry name" value="Nucleic acid-binding proteins"/>
    <property type="match status" value="1"/>
</dbReference>
<dbReference type="GO" id="GO:0043590">
    <property type="term" value="C:bacterial nucleoid"/>
    <property type="evidence" value="ECO:0007669"/>
    <property type="project" value="TreeGrafter"/>
</dbReference>
<dbReference type="Pfam" id="PF11967">
    <property type="entry name" value="RecO_N"/>
    <property type="match status" value="1"/>
</dbReference>
<keyword evidence="5 7" id="KW-0234">DNA repair</keyword>
<dbReference type="InterPro" id="IPR042242">
    <property type="entry name" value="RecO_C"/>
</dbReference>
<gene>
    <name evidence="7 9" type="primary">recO</name>
    <name evidence="9" type="ORF">RTLFYP15_02698</name>
</gene>
<reference evidence="9" key="1">
    <citation type="submission" date="2019-11" db="EMBL/GenBank/DDBJ databases">
        <authorList>
            <person name="Feng L."/>
        </authorList>
    </citation>
    <scope>NUCLEOTIDE SEQUENCE</scope>
    <source>
        <strain evidence="9">RtorquesLFYP15</strain>
    </source>
</reference>
<name>A0A6N3FEX3_9FIRM</name>
<evidence type="ECO:0000256" key="5">
    <source>
        <dbReference type="ARBA" id="ARBA00023204"/>
    </source>
</evidence>
<feature type="domain" description="DNA replication/recombination mediator RecO N-terminal" evidence="8">
    <location>
        <begin position="71"/>
        <end position="144"/>
    </location>
</feature>
<dbReference type="HAMAP" id="MF_00201">
    <property type="entry name" value="RecO"/>
    <property type="match status" value="1"/>
</dbReference>
<evidence type="ECO:0000256" key="1">
    <source>
        <dbReference type="ARBA" id="ARBA00007452"/>
    </source>
</evidence>
<dbReference type="NCBIfam" id="TIGR00613">
    <property type="entry name" value="reco"/>
    <property type="match status" value="1"/>
</dbReference>
<dbReference type="InterPro" id="IPR012340">
    <property type="entry name" value="NA-bd_OB-fold"/>
</dbReference>
<evidence type="ECO:0000256" key="7">
    <source>
        <dbReference type="HAMAP-Rule" id="MF_00201"/>
    </source>
</evidence>
<keyword evidence="3 7" id="KW-0227">DNA damage</keyword>
<evidence type="ECO:0000313" key="9">
    <source>
        <dbReference type="EMBL" id="VYU50439.1"/>
    </source>
</evidence>
<dbReference type="Pfam" id="PF02565">
    <property type="entry name" value="RecO_C"/>
    <property type="match status" value="1"/>
</dbReference>